<dbReference type="SMART" id="SM00829">
    <property type="entry name" value="PKS_ER"/>
    <property type="match status" value="1"/>
</dbReference>
<accession>A0A2V5HPQ9</accession>
<dbReference type="GO" id="GO:0016651">
    <property type="term" value="F:oxidoreductase activity, acting on NAD(P)H"/>
    <property type="evidence" value="ECO:0007669"/>
    <property type="project" value="InterPro"/>
</dbReference>
<dbReference type="SUPFAM" id="SSF51735">
    <property type="entry name" value="NAD(P)-binding Rossmann-fold domains"/>
    <property type="match status" value="1"/>
</dbReference>
<evidence type="ECO:0000256" key="2">
    <source>
        <dbReference type="ARBA" id="ARBA00022741"/>
    </source>
</evidence>
<dbReference type="InterPro" id="IPR047122">
    <property type="entry name" value="Trans-enoyl_RdTase-like"/>
</dbReference>
<evidence type="ECO:0000313" key="5">
    <source>
        <dbReference type="EMBL" id="PYI25791.1"/>
    </source>
</evidence>
<reference evidence="5 6" key="1">
    <citation type="submission" date="2018-02" db="EMBL/GenBank/DDBJ databases">
        <title>The genomes of Aspergillus section Nigri reveals drivers in fungal speciation.</title>
        <authorList>
            <consortium name="DOE Joint Genome Institute"/>
            <person name="Vesth T.C."/>
            <person name="Nybo J."/>
            <person name="Theobald S."/>
            <person name="Brandl J."/>
            <person name="Frisvad J.C."/>
            <person name="Nielsen K.F."/>
            <person name="Lyhne E.K."/>
            <person name="Kogle M.E."/>
            <person name="Kuo A."/>
            <person name="Riley R."/>
            <person name="Clum A."/>
            <person name="Nolan M."/>
            <person name="Lipzen A."/>
            <person name="Salamov A."/>
            <person name="Henrissat B."/>
            <person name="Wiebenga A."/>
            <person name="De vries R.P."/>
            <person name="Grigoriev I.V."/>
            <person name="Mortensen U.H."/>
            <person name="Andersen M.R."/>
            <person name="Baker S.E."/>
        </authorList>
    </citation>
    <scope>NUCLEOTIDE SEQUENCE [LARGE SCALE GENOMIC DNA]</scope>
    <source>
        <strain evidence="5 6">CBS 114.80</strain>
    </source>
</reference>
<dbReference type="EMBL" id="KZ825626">
    <property type="protein sequence ID" value="PYI25791.1"/>
    <property type="molecule type" value="Genomic_DNA"/>
</dbReference>
<name>A0A2V5HPQ9_9EURO</name>
<keyword evidence="3" id="KW-0560">Oxidoreductase</keyword>
<keyword evidence="6" id="KW-1185">Reference proteome</keyword>
<keyword evidence="2" id="KW-0547">Nucleotide-binding</keyword>
<gene>
    <name evidence="5" type="ORF">BP00DRAFT_499221</name>
</gene>
<dbReference type="PANTHER" id="PTHR45348:SF5">
    <property type="entry name" value="OXIDOREDUCTASE, PUTATIVE (AFU_ORTHOLOGUE AFUA_8G01420)-RELATED"/>
    <property type="match status" value="1"/>
</dbReference>
<evidence type="ECO:0000259" key="4">
    <source>
        <dbReference type="SMART" id="SM00829"/>
    </source>
</evidence>
<feature type="domain" description="Enoyl reductase (ER)" evidence="4">
    <location>
        <begin position="9"/>
        <end position="337"/>
    </location>
</feature>
<dbReference type="InterPro" id="IPR036291">
    <property type="entry name" value="NAD(P)-bd_dom_sf"/>
</dbReference>
<dbReference type="CDD" id="cd08249">
    <property type="entry name" value="enoyl_reductase_like"/>
    <property type="match status" value="1"/>
</dbReference>
<protein>
    <submittedName>
        <fullName evidence="5">Putative quinone oxidoreductase</fullName>
    </submittedName>
</protein>
<dbReference type="InterPro" id="IPR011032">
    <property type="entry name" value="GroES-like_sf"/>
</dbReference>
<dbReference type="GO" id="GO:0000166">
    <property type="term" value="F:nucleotide binding"/>
    <property type="evidence" value="ECO:0007669"/>
    <property type="project" value="UniProtKB-KW"/>
</dbReference>
<evidence type="ECO:0000256" key="1">
    <source>
        <dbReference type="ARBA" id="ARBA00008072"/>
    </source>
</evidence>
<dbReference type="AlphaFoldDB" id="A0A2V5HPQ9"/>
<dbReference type="PANTHER" id="PTHR45348">
    <property type="entry name" value="HYPOTHETICAL OXIDOREDUCTASE (EUROFUNG)"/>
    <property type="match status" value="1"/>
</dbReference>
<dbReference type="Gene3D" id="3.40.50.720">
    <property type="entry name" value="NAD(P)-binding Rossmann-like Domain"/>
    <property type="match status" value="1"/>
</dbReference>
<dbReference type="Proteomes" id="UP000248817">
    <property type="component" value="Unassembled WGS sequence"/>
</dbReference>
<proteinExistence type="inferred from homology"/>
<sequence>MKEAVIDKTITVTIRDVDIPVVQPGQVLIKVVVSGTNPKDWKVPTWRPDAPATNQGDDIAGYVEAVGEGVPNFHKGDRVAAFHQMLTPGGSWAEYAIAWAHTTFHLPEETSFEEAATIPLAATTSAVGLFQQLGLPLPWSPATEPLPLIVNGGSSAVGAFAIKLARLSNIHPIIAVAGRGASYVETLIDRSKGDTIIDYRDGDDAVRENITTAAGGRLVHYAFDAVSEKRSYQNLGAVLTAPAKITVVLPGCEANGLPDGIQLSTTSCGSVHQPVVAGDLVGNVEFGAAIFALFGRGLAQGWFAGHPHEVRPHGLAGIEGAVKDLRAGKASAVKYVVRIADTPEL</sequence>
<evidence type="ECO:0000256" key="3">
    <source>
        <dbReference type="ARBA" id="ARBA00023002"/>
    </source>
</evidence>
<dbReference type="InterPro" id="IPR020843">
    <property type="entry name" value="ER"/>
</dbReference>
<dbReference type="InterPro" id="IPR013154">
    <property type="entry name" value="ADH-like_N"/>
</dbReference>
<dbReference type="Gene3D" id="3.90.180.10">
    <property type="entry name" value="Medium-chain alcohol dehydrogenases, catalytic domain"/>
    <property type="match status" value="1"/>
</dbReference>
<dbReference type="Pfam" id="PF08240">
    <property type="entry name" value="ADH_N"/>
    <property type="match status" value="1"/>
</dbReference>
<evidence type="ECO:0000313" key="6">
    <source>
        <dbReference type="Proteomes" id="UP000248817"/>
    </source>
</evidence>
<comment type="similarity">
    <text evidence="1">Belongs to the zinc-containing alcohol dehydrogenase family.</text>
</comment>
<dbReference type="SUPFAM" id="SSF50129">
    <property type="entry name" value="GroES-like"/>
    <property type="match status" value="1"/>
</dbReference>
<organism evidence="5 6">
    <name type="scientific">Aspergillus indologenus CBS 114.80</name>
    <dbReference type="NCBI Taxonomy" id="1450541"/>
    <lineage>
        <taxon>Eukaryota</taxon>
        <taxon>Fungi</taxon>
        <taxon>Dikarya</taxon>
        <taxon>Ascomycota</taxon>
        <taxon>Pezizomycotina</taxon>
        <taxon>Eurotiomycetes</taxon>
        <taxon>Eurotiomycetidae</taxon>
        <taxon>Eurotiales</taxon>
        <taxon>Aspergillaceae</taxon>
        <taxon>Aspergillus</taxon>
        <taxon>Aspergillus subgen. Circumdati</taxon>
    </lineage>
</organism>